<dbReference type="BioCyc" id="CNIT1237085:G1324-2351-MONOMER"/>
<dbReference type="AlphaFoldDB" id="K0IJF4"/>
<sequence length="94" mass="10049">MIRNGRLLFTLIITAILKSSLIFAIDTQAFACSYVGPRPPAQMMQESDAVFSGFVIAASNADATFSIENAWKGVSEEVVTLLSGPGDCSYIALK</sequence>
<evidence type="ECO:0000313" key="1">
    <source>
        <dbReference type="EMBL" id="AFU59278.1"/>
    </source>
</evidence>
<evidence type="ECO:0000313" key="2">
    <source>
        <dbReference type="Proteomes" id="UP000008037"/>
    </source>
</evidence>
<reference evidence="1 2" key="1">
    <citation type="journal article" date="2012" name="Environ. Microbiol.">
        <title>The genome of the ammonia-oxidizing Candidatus Nitrososphaera gargensis: insights into metabolic versatility and environmental adaptations.</title>
        <authorList>
            <person name="Spang A."/>
            <person name="Poehlein A."/>
            <person name="Offre P."/>
            <person name="Zumbragel S."/>
            <person name="Haider S."/>
            <person name="Rychlik N."/>
            <person name="Nowka B."/>
            <person name="Schmeisser C."/>
            <person name="Lebedeva E.V."/>
            <person name="Rattei T."/>
            <person name="Bohm C."/>
            <person name="Schmid M."/>
            <person name="Galushko A."/>
            <person name="Hatzenpichler R."/>
            <person name="Weinmaier T."/>
            <person name="Daniel R."/>
            <person name="Schleper C."/>
            <person name="Spieck E."/>
            <person name="Streit W."/>
            <person name="Wagner M."/>
        </authorList>
    </citation>
    <scope>NUCLEOTIDE SEQUENCE [LARGE SCALE GENOMIC DNA]</scope>
    <source>
        <strain evidence="2">Ga9.2</strain>
    </source>
</reference>
<dbReference type="HOGENOM" id="CLU_2379507_0_0_2"/>
<dbReference type="KEGG" id="nga:Ngar_c23530"/>
<name>K0IJF4_NITGG</name>
<dbReference type="EMBL" id="CP002408">
    <property type="protein sequence ID" value="AFU59278.1"/>
    <property type="molecule type" value="Genomic_DNA"/>
</dbReference>
<organism evidence="1 2">
    <name type="scientific">Nitrososphaera gargensis (strain Ga9.2)</name>
    <dbReference type="NCBI Taxonomy" id="1237085"/>
    <lineage>
        <taxon>Archaea</taxon>
        <taxon>Nitrososphaerota</taxon>
        <taxon>Nitrososphaeria</taxon>
        <taxon>Nitrososphaerales</taxon>
        <taxon>Nitrososphaeraceae</taxon>
        <taxon>Nitrososphaera</taxon>
    </lineage>
</organism>
<keyword evidence="2" id="KW-1185">Reference proteome</keyword>
<dbReference type="Proteomes" id="UP000008037">
    <property type="component" value="Chromosome"/>
</dbReference>
<gene>
    <name evidence="1" type="ordered locus">Ngar_c23530</name>
</gene>
<proteinExistence type="predicted"/>
<dbReference type="InParanoid" id="K0IJF4"/>
<protein>
    <submittedName>
        <fullName evidence="1">Uncharacterized protein</fullName>
    </submittedName>
</protein>
<accession>K0IJF4</accession>